<proteinExistence type="predicted"/>
<organism evidence="1 2">
    <name type="scientific">Acropora cervicornis</name>
    <name type="common">Staghorn coral</name>
    <dbReference type="NCBI Taxonomy" id="6130"/>
    <lineage>
        <taxon>Eukaryota</taxon>
        <taxon>Metazoa</taxon>
        <taxon>Cnidaria</taxon>
        <taxon>Anthozoa</taxon>
        <taxon>Hexacorallia</taxon>
        <taxon>Scleractinia</taxon>
        <taxon>Astrocoeniina</taxon>
        <taxon>Acroporidae</taxon>
        <taxon>Acropora</taxon>
    </lineage>
</organism>
<reference evidence="1" key="1">
    <citation type="journal article" date="2023" name="G3 (Bethesda)">
        <title>Whole genome assembly and annotation of the endangered Caribbean coral Acropora cervicornis.</title>
        <authorList>
            <person name="Selwyn J.D."/>
            <person name="Vollmer S.V."/>
        </authorList>
    </citation>
    <scope>NUCLEOTIDE SEQUENCE</scope>
    <source>
        <strain evidence="1">K2</strain>
    </source>
</reference>
<protein>
    <submittedName>
        <fullName evidence="1">Uncharacterized protein</fullName>
    </submittedName>
</protein>
<dbReference type="EMBL" id="JARQWQ010000019">
    <property type="protein sequence ID" value="KAK2565419.1"/>
    <property type="molecule type" value="Genomic_DNA"/>
</dbReference>
<evidence type="ECO:0000313" key="1">
    <source>
        <dbReference type="EMBL" id="KAK2565419.1"/>
    </source>
</evidence>
<dbReference type="Proteomes" id="UP001249851">
    <property type="component" value="Unassembled WGS sequence"/>
</dbReference>
<keyword evidence="2" id="KW-1185">Reference proteome</keyword>
<comment type="caution">
    <text evidence="1">The sequence shown here is derived from an EMBL/GenBank/DDBJ whole genome shotgun (WGS) entry which is preliminary data.</text>
</comment>
<reference evidence="1" key="2">
    <citation type="journal article" date="2023" name="Science">
        <title>Genomic signatures of disease resistance in endangered staghorn corals.</title>
        <authorList>
            <person name="Vollmer S.V."/>
            <person name="Selwyn J.D."/>
            <person name="Despard B.A."/>
            <person name="Roesel C.L."/>
        </authorList>
    </citation>
    <scope>NUCLEOTIDE SEQUENCE</scope>
    <source>
        <strain evidence="1">K2</strain>
    </source>
</reference>
<evidence type="ECO:0000313" key="2">
    <source>
        <dbReference type="Proteomes" id="UP001249851"/>
    </source>
</evidence>
<sequence>MAMRYHNVVMFYGSAQKRSFSRCKDELTYLNLLIGATDQKNLTKKSEKSNKEVQQCVLFFVVVQVPTDRCFSSEEYRWKTRTHPTWAQENISDSSEAVG</sequence>
<name>A0AAD9QQC7_ACRCE</name>
<gene>
    <name evidence="1" type="ORF">P5673_010476</name>
</gene>
<dbReference type="AlphaFoldDB" id="A0AAD9QQC7"/>
<accession>A0AAD9QQC7</accession>